<protein>
    <recommendedName>
        <fullName evidence="3">CDP-Glycerol:Poly(Glycerophosphate) glycerophosphotransferase</fullName>
    </recommendedName>
</protein>
<dbReference type="EMBL" id="JACBYE010000022">
    <property type="protein sequence ID" value="NYS93939.1"/>
    <property type="molecule type" value="Genomic_DNA"/>
</dbReference>
<dbReference type="Proteomes" id="UP000561011">
    <property type="component" value="Unassembled WGS sequence"/>
</dbReference>
<evidence type="ECO:0000313" key="1">
    <source>
        <dbReference type="EMBL" id="NYS93939.1"/>
    </source>
</evidence>
<organism evidence="1 2">
    <name type="scientific">Sanguibacter inulinus</name>
    <dbReference type="NCBI Taxonomy" id="60922"/>
    <lineage>
        <taxon>Bacteria</taxon>
        <taxon>Bacillati</taxon>
        <taxon>Actinomycetota</taxon>
        <taxon>Actinomycetes</taxon>
        <taxon>Micrococcales</taxon>
        <taxon>Sanguibacteraceae</taxon>
        <taxon>Sanguibacter</taxon>
    </lineage>
</organism>
<dbReference type="Gene3D" id="3.40.50.12580">
    <property type="match status" value="1"/>
</dbReference>
<evidence type="ECO:0008006" key="3">
    <source>
        <dbReference type="Google" id="ProtNLM"/>
    </source>
</evidence>
<name>A0A853ETN5_9MICO</name>
<sequence length="499" mass="54893">MTRSPLNRLRSAYRRVVATGDATQAATERLEATVGDLRGQVDRLTHRLYESAGIVDDIRAVTGTRPLAASDDVLGHVTKHADRLHDAVSYTVRRQPFTGARTRVLFLVHHIEAWDSLHGLVAELRTLPDFEVVVASIPRRFRGSPGPVDEDLVHAGLSARGVPHLRIDLTSDDDALEVVRALAPSIIFRQSQWDDDVADAFSTQNLSFARLCLVPYETMGIIENMPIEGVADSAVDNHYHRRAWRVFCAGEHSRAVAAAHSTRGGEQFVATGHPKADRLRSAQAVWPLDRATARTPRLKVVWSAHHTISEDWTSFGMAHLVAPDMLAWARSEPDVDFVFMPHPALRPYIDDPESPVTPAEADAFAEAWNELPNTTIFTGGDYAPLLAASDVMVTDGLSMLVEYQFMERPLIYLERPGHRPFNAAGTLLLDGITRAASVEDARSYLASLTPETRAATADAQRRSIDALFETAPAVPRIVQALREGIAAERSAEAYGSVTR</sequence>
<proteinExistence type="predicted"/>
<gene>
    <name evidence="1" type="ORF">HZZ10_10465</name>
</gene>
<dbReference type="SUPFAM" id="SSF53756">
    <property type="entry name" value="UDP-Glycosyltransferase/glycogen phosphorylase"/>
    <property type="match status" value="1"/>
</dbReference>
<reference evidence="1 2" key="1">
    <citation type="submission" date="2020-07" db="EMBL/GenBank/DDBJ databases">
        <title>MOT database genomes.</title>
        <authorList>
            <person name="Joseph S."/>
            <person name="Aduse-Opoku J."/>
            <person name="Hashim A."/>
            <person name="Wade W."/>
            <person name="Curtis M."/>
        </authorList>
    </citation>
    <scope>NUCLEOTIDE SEQUENCE [LARGE SCALE GENOMIC DNA]</scope>
    <source>
        <strain evidence="1 2">DSM 100099</strain>
    </source>
</reference>
<dbReference type="InterPro" id="IPR043148">
    <property type="entry name" value="TagF_C"/>
</dbReference>
<keyword evidence="2" id="KW-1185">Reference proteome</keyword>
<evidence type="ECO:0000313" key="2">
    <source>
        <dbReference type="Proteomes" id="UP000561011"/>
    </source>
</evidence>
<dbReference type="RefSeq" id="WP_179913458.1">
    <property type="nucleotide sequence ID" value="NZ_JACBYE010000022.1"/>
</dbReference>
<accession>A0A853ETN5</accession>
<dbReference type="AlphaFoldDB" id="A0A853ETN5"/>
<comment type="caution">
    <text evidence="1">The sequence shown here is derived from an EMBL/GenBank/DDBJ whole genome shotgun (WGS) entry which is preliminary data.</text>
</comment>